<dbReference type="EMBL" id="CAKMRJ010004445">
    <property type="protein sequence ID" value="CAH1435555.1"/>
    <property type="molecule type" value="Genomic_DNA"/>
</dbReference>
<organism evidence="2 3">
    <name type="scientific">Lactuca virosa</name>
    <dbReference type="NCBI Taxonomy" id="75947"/>
    <lineage>
        <taxon>Eukaryota</taxon>
        <taxon>Viridiplantae</taxon>
        <taxon>Streptophyta</taxon>
        <taxon>Embryophyta</taxon>
        <taxon>Tracheophyta</taxon>
        <taxon>Spermatophyta</taxon>
        <taxon>Magnoliopsida</taxon>
        <taxon>eudicotyledons</taxon>
        <taxon>Gunneridae</taxon>
        <taxon>Pentapetalae</taxon>
        <taxon>asterids</taxon>
        <taxon>campanulids</taxon>
        <taxon>Asterales</taxon>
        <taxon>Asteraceae</taxon>
        <taxon>Cichorioideae</taxon>
        <taxon>Cichorieae</taxon>
        <taxon>Lactucinae</taxon>
        <taxon>Lactuca</taxon>
    </lineage>
</organism>
<evidence type="ECO:0000313" key="2">
    <source>
        <dbReference type="EMBL" id="CAH1435555.1"/>
    </source>
</evidence>
<proteinExistence type="predicted"/>
<keyword evidence="3" id="KW-1185">Reference proteome</keyword>
<evidence type="ECO:0000313" key="3">
    <source>
        <dbReference type="Proteomes" id="UP001157418"/>
    </source>
</evidence>
<feature type="region of interest" description="Disordered" evidence="1">
    <location>
        <begin position="140"/>
        <end position="169"/>
    </location>
</feature>
<reference evidence="2 3" key="1">
    <citation type="submission" date="2022-01" db="EMBL/GenBank/DDBJ databases">
        <authorList>
            <person name="Xiong W."/>
            <person name="Schranz E."/>
        </authorList>
    </citation>
    <scope>NUCLEOTIDE SEQUENCE [LARGE SCALE GENOMIC DNA]</scope>
</reference>
<gene>
    <name evidence="2" type="ORF">LVIROSA_LOCUS21988</name>
</gene>
<accession>A0AAU9NDI0</accession>
<sequence>MYRDPEAHLLTESFQEALLKGYRERKADAKEYFMRVGGYQDIPRAIANPPDAIDVDNWKKTIEYVQMDEHKIASARNKKKLKRVETFRKAHTDRDGLFVTVEAEQQYVMEELLEQTQGPEGERELTPAQERAAFEKVLGERHGHIRGIGRKPSAILPISQPSQPPPQPS</sequence>
<name>A0AAU9NDI0_9ASTR</name>
<dbReference type="AlphaFoldDB" id="A0AAU9NDI0"/>
<comment type="caution">
    <text evidence="2">The sequence shown here is derived from an EMBL/GenBank/DDBJ whole genome shotgun (WGS) entry which is preliminary data.</text>
</comment>
<protein>
    <submittedName>
        <fullName evidence="2">Uncharacterized protein</fullName>
    </submittedName>
</protein>
<dbReference type="Proteomes" id="UP001157418">
    <property type="component" value="Unassembled WGS sequence"/>
</dbReference>
<evidence type="ECO:0000256" key="1">
    <source>
        <dbReference type="SAM" id="MobiDB-lite"/>
    </source>
</evidence>